<evidence type="ECO:0000313" key="1">
    <source>
        <dbReference type="EMBL" id="MQM23770.1"/>
    </source>
</evidence>
<reference evidence="1" key="1">
    <citation type="submission" date="2017-07" db="EMBL/GenBank/DDBJ databases">
        <title>Taro Niue Genome Assembly and Annotation.</title>
        <authorList>
            <person name="Atibalentja N."/>
            <person name="Keating K."/>
            <person name="Fields C.J."/>
        </authorList>
    </citation>
    <scope>NUCLEOTIDE SEQUENCE</scope>
    <source>
        <strain evidence="1">Niue_2</strain>
        <tissue evidence="1">Leaf</tissue>
    </source>
</reference>
<dbReference type="AlphaFoldDB" id="A0A843XXW4"/>
<evidence type="ECO:0000313" key="2">
    <source>
        <dbReference type="Proteomes" id="UP000652761"/>
    </source>
</evidence>
<keyword evidence="2" id="KW-1185">Reference proteome</keyword>
<accession>A0A843XXW4</accession>
<comment type="caution">
    <text evidence="1">The sequence shown here is derived from an EMBL/GenBank/DDBJ whole genome shotgun (WGS) entry which is preliminary data.</text>
</comment>
<protein>
    <submittedName>
        <fullName evidence="1">Uncharacterized protein</fullName>
    </submittedName>
</protein>
<proteinExistence type="predicted"/>
<gene>
    <name evidence="1" type="ORF">Taro_056839</name>
</gene>
<name>A0A843XXW4_COLES</name>
<organism evidence="1 2">
    <name type="scientific">Colocasia esculenta</name>
    <name type="common">Wild taro</name>
    <name type="synonym">Arum esculentum</name>
    <dbReference type="NCBI Taxonomy" id="4460"/>
    <lineage>
        <taxon>Eukaryota</taxon>
        <taxon>Viridiplantae</taxon>
        <taxon>Streptophyta</taxon>
        <taxon>Embryophyta</taxon>
        <taxon>Tracheophyta</taxon>
        <taxon>Spermatophyta</taxon>
        <taxon>Magnoliopsida</taxon>
        <taxon>Liliopsida</taxon>
        <taxon>Araceae</taxon>
        <taxon>Aroideae</taxon>
        <taxon>Colocasieae</taxon>
        <taxon>Colocasia</taxon>
    </lineage>
</organism>
<dbReference type="EMBL" id="NMUH01017869">
    <property type="protein sequence ID" value="MQM23770.1"/>
    <property type="molecule type" value="Genomic_DNA"/>
</dbReference>
<dbReference type="Proteomes" id="UP000652761">
    <property type="component" value="Unassembled WGS sequence"/>
</dbReference>
<sequence length="363" mass="38835">MEDTCRQVQVRCSWSSPAFGCVRAAEAERACVLLGLHRCRVVVCGTGGRCLCPVGCPSVVGGVCCVGCVFGLGCLCAVVRCARDAELSRCLVCRVAPLGERATLACGLFLARFCCCRATSESENGALVVLVEVLPGPACVASAVLFATVFSLMVRVVGLCILVKVLPKIALCRFWWKFFPGVLCVCFGPPLSCPCGLRCSVWLGCILVRFSQNGSWRFWWRFSPKLLRVVVVVAAHSLSVEMSCRCLPVGLSVLQSAWALSCSRPCRWTLCIPGVQAVGFVFGAWRALAGGGLVSAVGARLAVLLVEALVLRYGLPLARGRDSLRCVSPSSVFRWLLEVVMLHCGFVSSRCASLRPSGGVIFP</sequence>